<dbReference type="AlphaFoldDB" id="A0AAE1A6C1"/>
<reference evidence="1" key="1">
    <citation type="journal article" date="2023" name="G3 (Bethesda)">
        <title>A reference genome for the long-term kleptoplast-retaining sea slug Elysia crispata morphotype clarki.</title>
        <authorList>
            <person name="Eastman K.E."/>
            <person name="Pendleton A.L."/>
            <person name="Shaikh M.A."/>
            <person name="Suttiyut T."/>
            <person name="Ogas R."/>
            <person name="Tomko P."/>
            <person name="Gavelis G."/>
            <person name="Widhalm J.R."/>
            <person name="Wisecaver J.H."/>
        </authorList>
    </citation>
    <scope>NUCLEOTIDE SEQUENCE</scope>
    <source>
        <strain evidence="1">ECLA1</strain>
    </source>
</reference>
<proteinExistence type="predicted"/>
<gene>
    <name evidence="1" type="ORF">RRG08_052355</name>
</gene>
<evidence type="ECO:0000313" key="2">
    <source>
        <dbReference type="Proteomes" id="UP001283361"/>
    </source>
</evidence>
<protein>
    <submittedName>
        <fullName evidence="1">Uncharacterized protein</fullName>
    </submittedName>
</protein>
<keyword evidence="2" id="KW-1185">Reference proteome</keyword>
<organism evidence="1 2">
    <name type="scientific">Elysia crispata</name>
    <name type="common">lettuce slug</name>
    <dbReference type="NCBI Taxonomy" id="231223"/>
    <lineage>
        <taxon>Eukaryota</taxon>
        <taxon>Metazoa</taxon>
        <taxon>Spiralia</taxon>
        <taxon>Lophotrochozoa</taxon>
        <taxon>Mollusca</taxon>
        <taxon>Gastropoda</taxon>
        <taxon>Heterobranchia</taxon>
        <taxon>Euthyneura</taxon>
        <taxon>Panpulmonata</taxon>
        <taxon>Sacoglossa</taxon>
        <taxon>Placobranchoidea</taxon>
        <taxon>Plakobranchidae</taxon>
        <taxon>Elysia</taxon>
    </lineage>
</organism>
<dbReference type="EMBL" id="JAWDGP010002538">
    <property type="protein sequence ID" value="KAK3782089.1"/>
    <property type="molecule type" value="Genomic_DNA"/>
</dbReference>
<name>A0AAE1A6C1_9GAST</name>
<sequence>MSSSRQAWLPGRKLGHAITAVQGRTCFSWPSMMGFRDEYPLLTRRLVELLHVTLLVATRNFCQINTKNGEKNRMEKSEFTARNGVQYQN</sequence>
<evidence type="ECO:0000313" key="1">
    <source>
        <dbReference type="EMBL" id="KAK3782089.1"/>
    </source>
</evidence>
<dbReference type="Proteomes" id="UP001283361">
    <property type="component" value="Unassembled WGS sequence"/>
</dbReference>
<accession>A0AAE1A6C1</accession>
<comment type="caution">
    <text evidence="1">The sequence shown here is derived from an EMBL/GenBank/DDBJ whole genome shotgun (WGS) entry which is preliminary data.</text>
</comment>